<keyword evidence="2" id="KW-1185">Reference proteome</keyword>
<sequence>MEEIKKGESPALRHHIAHFCPNLDIARECIYTCMKVGKPAFCGKDHKCYCGHKYSEHDKNPEININDMHLQFRDLYTKYFGPEDGKSIETIENK</sequence>
<dbReference type="AlphaFoldDB" id="A0A0L7L4P3"/>
<evidence type="ECO:0000313" key="2">
    <source>
        <dbReference type="Proteomes" id="UP000037510"/>
    </source>
</evidence>
<organism evidence="1 2">
    <name type="scientific">Operophtera brumata</name>
    <name type="common">Winter moth</name>
    <name type="synonym">Phalaena brumata</name>
    <dbReference type="NCBI Taxonomy" id="104452"/>
    <lineage>
        <taxon>Eukaryota</taxon>
        <taxon>Metazoa</taxon>
        <taxon>Ecdysozoa</taxon>
        <taxon>Arthropoda</taxon>
        <taxon>Hexapoda</taxon>
        <taxon>Insecta</taxon>
        <taxon>Pterygota</taxon>
        <taxon>Neoptera</taxon>
        <taxon>Endopterygota</taxon>
        <taxon>Lepidoptera</taxon>
        <taxon>Glossata</taxon>
        <taxon>Ditrysia</taxon>
        <taxon>Geometroidea</taxon>
        <taxon>Geometridae</taxon>
        <taxon>Larentiinae</taxon>
        <taxon>Operophtera</taxon>
    </lineage>
</organism>
<proteinExistence type="predicted"/>
<gene>
    <name evidence="1" type="ORF">OBRU01_15417</name>
</gene>
<accession>A0A0L7L4P3</accession>
<protein>
    <submittedName>
        <fullName evidence="1">Naphthoate synthase</fullName>
    </submittedName>
</protein>
<comment type="caution">
    <text evidence="1">The sequence shown here is derived from an EMBL/GenBank/DDBJ whole genome shotgun (WGS) entry which is preliminary data.</text>
</comment>
<dbReference type="Proteomes" id="UP000037510">
    <property type="component" value="Unassembled WGS sequence"/>
</dbReference>
<name>A0A0L7L4P3_OPEBR</name>
<evidence type="ECO:0000313" key="1">
    <source>
        <dbReference type="EMBL" id="KOB70385.1"/>
    </source>
</evidence>
<reference evidence="1 2" key="1">
    <citation type="journal article" date="2015" name="Genome Biol. Evol.">
        <title>The genome of winter moth (Operophtera brumata) provides a genomic perspective on sexual dimorphism and phenology.</title>
        <authorList>
            <person name="Derks M.F."/>
            <person name="Smit S."/>
            <person name="Salis L."/>
            <person name="Schijlen E."/>
            <person name="Bossers A."/>
            <person name="Mateman C."/>
            <person name="Pijl A.S."/>
            <person name="de Ridder D."/>
            <person name="Groenen M.A."/>
            <person name="Visser M.E."/>
            <person name="Megens H.J."/>
        </authorList>
    </citation>
    <scope>NUCLEOTIDE SEQUENCE [LARGE SCALE GENOMIC DNA]</scope>
    <source>
        <strain evidence="1">WM2013NL</strain>
        <tissue evidence="1">Head and thorax</tissue>
    </source>
</reference>
<dbReference type="EMBL" id="JTDY01002975">
    <property type="protein sequence ID" value="KOB70385.1"/>
    <property type="molecule type" value="Genomic_DNA"/>
</dbReference>